<sequence>MSLVAGLDAGTQSIKLVVYDPERRQVVAATSAPLELASSEDGSREQLASWWIDGVRACFAQLDAATRAGIAALSVSGQQHGFVPLDRNGAVLAPAKLWCDTSSQRECDEIMEAVGGAQRCIGLAGNPILAGYTASKLPWTRKHRPDAYARLATILLPHDYLNFWLTGERFTEYGDASGTGWLDVRTRRWSPELLAAIDPQRDLSECLPPLVELGTTFAVLPGVADTLGLPQGVRVAVGGGDNMMAAIGTGSVVAGRLSMSLGTSGTLFAYADRPVVDADGAWAAFCSSSGGWLPLICTMNCTVATENVARLFGLQTRDGDALIDATQPGAGGLTLLPFFNGERTPDLPNARAALMGMDLLNLTPANAYRAAMEGATYSLKYGYDAFVRAGMAFERIVLTGGGSKSAAWRQMVADVFGLPVDVPEQAEGAAFGAALQALWSLRHERGDAVSLAALATEHVALEPALSAQPDTVRTAAYDEGYRRFLSHLDAVRRWYEKPGLGAGDPGLGSA</sequence>
<dbReference type="HAMAP" id="MF_02220">
    <property type="entry name" value="XylB"/>
    <property type="match status" value="1"/>
</dbReference>
<dbReference type="PANTHER" id="PTHR43095:SF5">
    <property type="entry name" value="XYLULOSE KINASE"/>
    <property type="match status" value="1"/>
</dbReference>
<dbReference type="InterPro" id="IPR000577">
    <property type="entry name" value="Carb_kinase_FGGY"/>
</dbReference>
<comment type="catalytic activity">
    <reaction evidence="6 7">
        <text>D-xylulose + ATP = D-xylulose 5-phosphate + ADP + H(+)</text>
        <dbReference type="Rhea" id="RHEA:10964"/>
        <dbReference type="ChEBI" id="CHEBI:15378"/>
        <dbReference type="ChEBI" id="CHEBI:17140"/>
        <dbReference type="ChEBI" id="CHEBI:30616"/>
        <dbReference type="ChEBI" id="CHEBI:57737"/>
        <dbReference type="ChEBI" id="CHEBI:456216"/>
        <dbReference type="EC" id="2.7.1.17"/>
    </reaction>
</comment>
<gene>
    <name evidence="6 7" type="primary">xylB</name>
    <name evidence="10" type="ORF">SAMN06296416_1081</name>
</gene>
<dbReference type="EC" id="2.7.1.17" evidence="6 7"/>
<evidence type="ECO:0000256" key="2">
    <source>
        <dbReference type="ARBA" id="ARBA00022679"/>
    </source>
</evidence>
<feature type="domain" description="Carbohydrate kinase FGGY C-terminal" evidence="9">
    <location>
        <begin position="258"/>
        <end position="440"/>
    </location>
</feature>
<dbReference type="InterPro" id="IPR018484">
    <property type="entry name" value="FGGY_N"/>
</dbReference>
<dbReference type="SUPFAM" id="SSF53067">
    <property type="entry name" value="Actin-like ATPase domain"/>
    <property type="match status" value="2"/>
</dbReference>
<dbReference type="InterPro" id="IPR050406">
    <property type="entry name" value="FGGY_Carb_Kinase"/>
</dbReference>
<dbReference type="Pfam" id="PF00370">
    <property type="entry name" value="FGGY_N"/>
    <property type="match status" value="1"/>
</dbReference>
<keyword evidence="6 7" id="KW-0859">Xylose metabolism</keyword>
<feature type="site" description="Important for activity" evidence="6">
    <location>
        <position position="8"/>
    </location>
</feature>
<accession>A0A286DAR6</accession>
<comment type="function">
    <text evidence="6">Catalyzes the phosphorylation of D-xylulose to D-xylulose 5-phosphate.</text>
</comment>
<evidence type="ECO:0000259" key="9">
    <source>
        <dbReference type="Pfam" id="PF02782"/>
    </source>
</evidence>
<dbReference type="Pfam" id="PF02782">
    <property type="entry name" value="FGGY_C"/>
    <property type="match status" value="1"/>
</dbReference>
<dbReference type="InterPro" id="IPR018485">
    <property type="entry name" value="FGGY_C"/>
</dbReference>
<dbReference type="GO" id="GO:0005998">
    <property type="term" value="P:xylulose catabolic process"/>
    <property type="evidence" value="ECO:0007669"/>
    <property type="project" value="UniProtKB-UniRule"/>
</dbReference>
<keyword evidence="5 6" id="KW-0067">ATP-binding</keyword>
<evidence type="ECO:0000256" key="4">
    <source>
        <dbReference type="ARBA" id="ARBA00022777"/>
    </source>
</evidence>
<dbReference type="InterPro" id="IPR006000">
    <property type="entry name" value="Xylulokinase"/>
</dbReference>
<dbReference type="GO" id="GO:0005524">
    <property type="term" value="F:ATP binding"/>
    <property type="evidence" value="ECO:0007669"/>
    <property type="project" value="UniProtKB-UniRule"/>
</dbReference>
<comment type="similarity">
    <text evidence="1 6 7">Belongs to the FGGY kinase family.</text>
</comment>
<dbReference type="NCBIfam" id="TIGR01312">
    <property type="entry name" value="XylB"/>
    <property type="match status" value="1"/>
</dbReference>
<evidence type="ECO:0000313" key="10">
    <source>
        <dbReference type="EMBL" id="SOD55759.1"/>
    </source>
</evidence>
<dbReference type="InterPro" id="IPR043129">
    <property type="entry name" value="ATPase_NBD"/>
</dbReference>
<evidence type="ECO:0000313" key="11">
    <source>
        <dbReference type="Proteomes" id="UP000219374"/>
    </source>
</evidence>
<reference evidence="10 11" key="1">
    <citation type="submission" date="2017-09" db="EMBL/GenBank/DDBJ databases">
        <authorList>
            <person name="Ehlers B."/>
            <person name="Leendertz F.H."/>
        </authorList>
    </citation>
    <scope>NUCLEOTIDE SEQUENCE [LARGE SCALE GENOMIC DNA]</scope>
    <source>
        <strain evidence="10 11">CGMCC 1.10978</strain>
    </source>
</reference>
<dbReference type="EMBL" id="OCND01000008">
    <property type="protein sequence ID" value="SOD55759.1"/>
    <property type="molecule type" value="Genomic_DNA"/>
</dbReference>
<evidence type="ECO:0000256" key="5">
    <source>
        <dbReference type="ARBA" id="ARBA00022840"/>
    </source>
</evidence>
<dbReference type="CDD" id="cd07809">
    <property type="entry name" value="ASKHA_NBD_FGGY_BaXK-like"/>
    <property type="match status" value="1"/>
</dbReference>
<organism evidence="10 11">
    <name type="scientific">Pseudoxanthomonas wuyuanensis</name>
    <dbReference type="NCBI Taxonomy" id="1073196"/>
    <lineage>
        <taxon>Bacteria</taxon>
        <taxon>Pseudomonadati</taxon>
        <taxon>Pseudomonadota</taxon>
        <taxon>Gammaproteobacteria</taxon>
        <taxon>Lysobacterales</taxon>
        <taxon>Lysobacteraceae</taxon>
        <taxon>Pseudoxanthomonas</taxon>
    </lineage>
</organism>
<name>A0A286DAR6_9GAMM</name>
<dbReference type="OrthoDB" id="9805576at2"/>
<evidence type="ECO:0000256" key="3">
    <source>
        <dbReference type="ARBA" id="ARBA00022741"/>
    </source>
</evidence>
<dbReference type="Proteomes" id="UP000219374">
    <property type="component" value="Unassembled WGS sequence"/>
</dbReference>
<dbReference type="PANTHER" id="PTHR43095">
    <property type="entry name" value="SUGAR KINASE"/>
    <property type="match status" value="1"/>
</dbReference>
<proteinExistence type="inferred from homology"/>
<dbReference type="PIRSF" id="PIRSF000538">
    <property type="entry name" value="GlpK"/>
    <property type="match status" value="1"/>
</dbReference>
<evidence type="ECO:0000256" key="7">
    <source>
        <dbReference type="RuleBase" id="RU364073"/>
    </source>
</evidence>
<keyword evidence="2 6" id="KW-0808">Transferase</keyword>
<evidence type="ECO:0000256" key="1">
    <source>
        <dbReference type="ARBA" id="ARBA00009156"/>
    </source>
</evidence>
<feature type="active site" description="Proton acceptor" evidence="6">
    <location>
        <position position="241"/>
    </location>
</feature>
<dbReference type="Gene3D" id="3.30.420.40">
    <property type="match status" value="2"/>
</dbReference>
<feature type="domain" description="Carbohydrate kinase FGGY N-terminal" evidence="8">
    <location>
        <begin position="4"/>
        <end position="248"/>
    </location>
</feature>
<evidence type="ECO:0000259" key="8">
    <source>
        <dbReference type="Pfam" id="PF00370"/>
    </source>
</evidence>
<evidence type="ECO:0000256" key="6">
    <source>
        <dbReference type="HAMAP-Rule" id="MF_02220"/>
    </source>
</evidence>
<protein>
    <recommendedName>
        <fullName evidence="6 7">Xylulose kinase</fullName>
        <shortName evidence="6 7">Xylulokinase</shortName>
        <ecNumber evidence="6 7">2.7.1.17</ecNumber>
    </recommendedName>
</protein>
<keyword evidence="11" id="KW-1185">Reference proteome</keyword>
<dbReference type="RefSeq" id="WP_097122828.1">
    <property type="nucleotide sequence ID" value="NZ_OCND01000008.1"/>
</dbReference>
<dbReference type="AlphaFoldDB" id="A0A286DAR6"/>
<feature type="binding site" evidence="6">
    <location>
        <begin position="79"/>
        <end position="80"/>
    </location>
    <ligand>
        <name>substrate</name>
    </ligand>
</feature>
<keyword evidence="3 6" id="KW-0547">Nucleotide-binding</keyword>
<dbReference type="GO" id="GO:0004856">
    <property type="term" value="F:D-xylulokinase activity"/>
    <property type="evidence" value="ECO:0007669"/>
    <property type="project" value="UniProtKB-UniRule"/>
</dbReference>
<keyword evidence="6 7" id="KW-0119">Carbohydrate metabolism</keyword>
<keyword evidence="4 6" id="KW-0418">Kinase</keyword>
<dbReference type="GO" id="GO:0042732">
    <property type="term" value="P:D-xylose metabolic process"/>
    <property type="evidence" value="ECO:0007669"/>
    <property type="project" value="UniProtKB-KW"/>
</dbReference>